<sequence length="80" mass="9001">PPLGPLAPRVFVAAATSTTTFRTKNLFHYTNVIVQKNPDFGYRLYDVFDLENMNSADCKAEFRVEKADLLRLADALHITA</sequence>
<organism evidence="1 2">
    <name type="scientific">Pocillopora meandrina</name>
    <dbReference type="NCBI Taxonomy" id="46732"/>
    <lineage>
        <taxon>Eukaryota</taxon>
        <taxon>Metazoa</taxon>
        <taxon>Cnidaria</taxon>
        <taxon>Anthozoa</taxon>
        <taxon>Hexacorallia</taxon>
        <taxon>Scleractinia</taxon>
        <taxon>Astrocoeniina</taxon>
        <taxon>Pocilloporidae</taxon>
        <taxon>Pocillopora</taxon>
    </lineage>
</organism>
<gene>
    <name evidence="1" type="ORF">PMEA_00007669</name>
</gene>
<evidence type="ECO:0000313" key="1">
    <source>
        <dbReference type="EMBL" id="CAH3117848.1"/>
    </source>
</evidence>
<dbReference type="AlphaFoldDB" id="A0AAU9WL78"/>
<comment type="caution">
    <text evidence="1">The sequence shown here is derived from an EMBL/GenBank/DDBJ whole genome shotgun (WGS) entry which is preliminary data.</text>
</comment>
<dbReference type="PANTHER" id="PTHR34615">
    <property type="entry name" value="PX DOMAIN-CONTAINING PROTEIN"/>
    <property type="match status" value="1"/>
</dbReference>
<dbReference type="Proteomes" id="UP001159428">
    <property type="component" value="Unassembled WGS sequence"/>
</dbReference>
<proteinExistence type="predicted"/>
<feature type="non-terminal residue" evidence="1">
    <location>
        <position position="1"/>
    </location>
</feature>
<dbReference type="PANTHER" id="PTHR34615:SF1">
    <property type="entry name" value="PX DOMAIN-CONTAINING PROTEIN"/>
    <property type="match status" value="1"/>
</dbReference>
<dbReference type="EMBL" id="CALNXJ010000016">
    <property type="protein sequence ID" value="CAH3117848.1"/>
    <property type="molecule type" value="Genomic_DNA"/>
</dbReference>
<reference evidence="1 2" key="1">
    <citation type="submission" date="2022-05" db="EMBL/GenBank/DDBJ databases">
        <authorList>
            <consortium name="Genoscope - CEA"/>
            <person name="William W."/>
        </authorList>
    </citation>
    <scope>NUCLEOTIDE SEQUENCE [LARGE SCALE GENOMIC DNA]</scope>
</reference>
<evidence type="ECO:0000313" key="2">
    <source>
        <dbReference type="Proteomes" id="UP001159428"/>
    </source>
</evidence>
<keyword evidence="2" id="KW-1185">Reference proteome</keyword>
<accession>A0AAU9WL78</accession>
<feature type="non-terminal residue" evidence="1">
    <location>
        <position position="80"/>
    </location>
</feature>
<name>A0AAU9WL78_9CNID</name>
<protein>
    <submittedName>
        <fullName evidence="1">Uncharacterized protein</fullName>
    </submittedName>
</protein>